<dbReference type="CDD" id="cd00590">
    <property type="entry name" value="RRM_SF"/>
    <property type="match status" value="1"/>
</dbReference>
<evidence type="ECO:0000313" key="9">
    <source>
        <dbReference type="Proteomes" id="UP000289340"/>
    </source>
</evidence>
<dbReference type="Pfam" id="PF00307">
    <property type="entry name" value="CH"/>
    <property type="match status" value="1"/>
</dbReference>
<evidence type="ECO:0000259" key="7">
    <source>
        <dbReference type="PROSITE" id="PS50102"/>
    </source>
</evidence>
<keyword evidence="9" id="KW-1185">Reference proteome</keyword>
<dbReference type="InterPro" id="IPR035979">
    <property type="entry name" value="RBD_domain_sf"/>
</dbReference>
<protein>
    <submittedName>
        <fullName evidence="8">Kinesin-like protein KIN-14L</fullName>
    </submittedName>
</protein>
<dbReference type="Pfam" id="PF00076">
    <property type="entry name" value="RRM_1"/>
    <property type="match status" value="1"/>
</dbReference>
<dbReference type="InterPro" id="IPR036872">
    <property type="entry name" value="CH_dom_sf"/>
</dbReference>
<keyword evidence="3" id="KW-0508">mRNA splicing</keyword>
<dbReference type="InterPro" id="IPR001715">
    <property type="entry name" value="CH_dom"/>
</dbReference>
<dbReference type="SUPFAM" id="SSF47576">
    <property type="entry name" value="Calponin-homology domain, CH-domain"/>
    <property type="match status" value="1"/>
</dbReference>
<feature type="compositionally biased region" description="Polar residues" evidence="5">
    <location>
        <begin position="324"/>
        <end position="335"/>
    </location>
</feature>
<dbReference type="FunFam" id="1.10.418.10:FF:000073">
    <property type="entry name" value="Kinesin-like protein KIN-14L"/>
    <property type="match status" value="1"/>
</dbReference>
<dbReference type="CDD" id="cd21203">
    <property type="entry name" value="CH_AtKIN14-like"/>
    <property type="match status" value="1"/>
</dbReference>
<keyword evidence="2" id="KW-0747">Spliceosome</keyword>
<dbReference type="InterPro" id="IPR012677">
    <property type="entry name" value="Nucleotide-bd_a/b_plait_sf"/>
</dbReference>
<dbReference type="GO" id="GO:0006397">
    <property type="term" value="P:mRNA processing"/>
    <property type="evidence" value="ECO:0007669"/>
    <property type="project" value="UniProtKB-KW"/>
</dbReference>
<organism evidence="8 9">
    <name type="scientific">Glycine soja</name>
    <name type="common">Wild soybean</name>
    <dbReference type="NCBI Taxonomy" id="3848"/>
    <lineage>
        <taxon>Eukaryota</taxon>
        <taxon>Viridiplantae</taxon>
        <taxon>Streptophyta</taxon>
        <taxon>Embryophyta</taxon>
        <taxon>Tracheophyta</taxon>
        <taxon>Spermatophyta</taxon>
        <taxon>Magnoliopsida</taxon>
        <taxon>eudicotyledons</taxon>
        <taxon>Gunneridae</taxon>
        <taxon>Pentapetalae</taxon>
        <taxon>rosids</taxon>
        <taxon>fabids</taxon>
        <taxon>Fabales</taxon>
        <taxon>Fabaceae</taxon>
        <taxon>Papilionoideae</taxon>
        <taxon>50 kb inversion clade</taxon>
        <taxon>NPAAA clade</taxon>
        <taxon>indigoferoid/millettioid clade</taxon>
        <taxon>Phaseoleae</taxon>
        <taxon>Glycine</taxon>
        <taxon>Glycine subgen. Soja</taxon>
    </lineage>
</organism>
<feature type="domain" description="RRM" evidence="7">
    <location>
        <begin position="381"/>
        <end position="458"/>
    </location>
</feature>
<evidence type="ECO:0000256" key="4">
    <source>
        <dbReference type="PROSITE-ProRule" id="PRU00176"/>
    </source>
</evidence>
<dbReference type="SMART" id="SM00033">
    <property type="entry name" value="CH"/>
    <property type="match status" value="1"/>
</dbReference>
<dbReference type="InterPro" id="IPR050907">
    <property type="entry name" value="SRSF"/>
</dbReference>
<evidence type="ECO:0000259" key="6">
    <source>
        <dbReference type="PROSITE" id="PS50021"/>
    </source>
</evidence>
<dbReference type="GO" id="GO:0005681">
    <property type="term" value="C:spliceosomal complex"/>
    <property type="evidence" value="ECO:0007669"/>
    <property type="project" value="UniProtKB-KW"/>
</dbReference>
<keyword evidence="4" id="KW-0694">RNA-binding</keyword>
<dbReference type="EMBL" id="QZWG01000019">
    <property type="protein sequence ID" value="RZB47834.1"/>
    <property type="molecule type" value="Genomic_DNA"/>
</dbReference>
<dbReference type="Proteomes" id="UP000289340">
    <property type="component" value="Chromosome 19"/>
</dbReference>
<name>A0A445FGA2_GLYSO</name>
<evidence type="ECO:0000313" key="8">
    <source>
        <dbReference type="EMBL" id="RZB47834.1"/>
    </source>
</evidence>
<gene>
    <name evidence="8" type="ORF">D0Y65_051413</name>
</gene>
<dbReference type="Gene3D" id="3.30.70.330">
    <property type="match status" value="1"/>
</dbReference>
<evidence type="ECO:0000256" key="5">
    <source>
        <dbReference type="SAM" id="MobiDB-lite"/>
    </source>
</evidence>
<feature type="domain" description="Calponin-homology (CH)" evidence="6">
    <location>
        <begin position="64"/>
        <end position="190"/>
    </location>
</feature>
<keyword evidence="1" id="KW-0507">mRNA processing</keyword>
<dbReference type="PROSITE" id="PS50021">
    <property type="entry name" value="CH"/>
    <property type="match status" value="1"/>
</dbReference>
<dbReference type="PROSITE" id="PS50102">
    <property type="entry name" value="RRM"/>
    <property type="match status" value="1"/>
</dbReference>
<accession>A0A445FGA2</accession>
<dbReference type="SUPFAM" id="SSF54928">
    <property type="entry name" value="RNA-binding domain, RBD"/>
    <property type="match status" value="1"/>
</dbReference>
<dbReference type="SMART" id="SM00360">
    <property type="entry name" value="RRM"/>
    <property type="match status" value="1"/>
</dbReference>
<dbReference type="PANTHER" id="PTHR23147">
    <property type="entry name" value="SERINE/ARGININE RICH SPLICING FACTOR"/>
    <property type="match status" value="1"/>
</dbReference>
<reference evidence="8 9" key="1">
    <citation type="submission" date="2018-09" db="EMBL/GenBank/DDBJ databases">
        <title>A high-quality reference genome of wild soybean provides a powerful tool to mine soybean genomes.</title>
        <authorList>
            <person name="Xie M."/>
            <person name="Chung C.Y.L."/>
            <person name="Li M.-W."/>
            <person name="Wong F.-L."/>
            <person name="Chan T.-F."/>
            <person name="Lam H.-M."/>
        </authorList>
    </citation>
    <scope>NUCLEOTIDE SEQUENCE [LARGE SCALE GENOMIC DNA]</scope>
    <source>
        <strain evidence="9">cv. W05</strain>
        <tissue evidence="8">Hypocotyl of etiolated seedlings</tissue>
    </source>
</reference>
<evidence type="ECO:0000256" key="1">
    <source>
        <dbReference type="ARBA" id="ARBA00022664"/>
    </source>
</evidence>
<evidence type="ECO:0000256" key="3">
    <source>
        <dbReference type="ARBA" id="ARBA00023187"/>
    </source>
</evidence>
<sequence length="506" mass="58213">MCFGFLNKNPNLGYALFCVIIGFHSHFYNPQEPGFCGFFLLIMEDGSRNRTHFNMTSRKAEEAAWRRYEATQWLESQVGPLGISNQPTERELISCLRNGLILCNAINKIHPGAVPKVVVVDNQVPSQSLTWDSQPLPAYQYFENVRNFLFAMEELKLPAFEAADLEKDNLEMGSAAKVVDCILALKSFQELKQMNNQNGYIKHIKSPLPMRMHTRAAAFSSDACRHLDLSSKLEKMPPAECNFPKREEIVELLAKQLVDRMFDAKENIDGNIIASLRKEHLVADPIKVFNQIMACCNGEQPPTKFNELPLLPKDSAKEKDNLPPHSTSTPMQSDALSAPDSSKHCQACPRKCKCNQVHLLDRQEKELLGRNKNWRDAPDIYSFYFTRFPEDIGEKDLWFKFKKWGDVREVFIARNRNKSGWRYGFVRFKRVNNAWKLKRQLNNLVLGGLKLHVNLPKHGREWKPTERVNKEHQHKEEVVIEKLPVRDKGKGKEIAEHMSLARGLQK</sequence>
<dbReference type="GO" id="GO:0003723">
    <property type="term" value="F:RNA binding"/>
    <property type="evidence" value="ECO:0007669"/>
    <property type="project" value="UniProtKB-UniRule"/>
</dbReference>
<dbReference type="AlphaFoldDB" id="A0A445FGA2"/>
<dbReference type="Gene3D" id="1.10.418.10">
    <property type="entry name" value="Calponin-like domain"/>
    <property type="match status" value="1"/>
</dbReference>
<evidence type="ECO:0000256" key="2">
    <source>
        <dbReference type="ARBA" id="ARBA00022728"/>
    </source>
</evidence>
<proteinExistence type="predicted"/>
<feature type="region of interest" description="Disordered" evidence="5">
    <location>
        <begin position="306"/>
        <end position="340"/>
    </location>
</feature>
<comment type="caution">
    <text evidence="8">The sequence shown here is derived from an EMBL/GenBank/DDBJ whole genome shotgun (WGS) entry which is preliminary data.</text>
</comment>
<dbReference type="InterPro" id="IPR000504">
    <property type="entry name" value="RRM_dom"/>
</dbReference>
<dbReference type="GO" id="GO:0008380">
    <property type="term" value="P:RNA splicing"/>
    <property type="evidence" value="ECO:0007669"/>
    <property type="project" value="UniProtKB-KW"/>
</dbReference>